<reference evidence="2" key="1">
    <citation type="journal article" date="2020" name="mSystems">
        <title>Genome- and Community-Level Interaction Insights into Carbon Utilization and Element Cycling Functions of Hydrothermarchaeota in Hydrothermal Sediment.</title>
        <authorList>
            <person name="Zhou Z."/>
            <person name="Liu Y."/>
            <person name="Xu W."/>
            <person name="Pan J."/>
            <person name="Luo Z.H."/>
            <person name="Li M."/>
        </authorList>
    </citation>
    <scope>NUCLEOTIDE SEQUENCE [LARGE SCALE GENOMIC DNA]</scope>
    <source>
        <strain evidence="2">SpSt-1259</strain>
    </source>
</reference>
<comment type="caution">
    <text evidence="2">The sequence shown here is derived from an EMBL/GenBank/DDBJ whole genome shotgun (WGS) entry which is preliminary data.</text>
</comment>
<feature type="transmembrane region" description="Helical" evidence="1">
    <location>
        <begin position="156"/>
        <end position="176"/>
    </location>
</feature>
<keyword evidence="1" id="KW-0472">Membrane</keyword>
<dbReference type="AlphaFoldDB" id="A0A7C2YJB4"/>
<proteinExistence type="predicted"/>
<organism evidence="2">
    <name type="scientific">Fervidicoccus fontis</name>
    <dbReference type="NCBI Taxonomy" id="683846"/>
    <lineage>
        <taxon>Archaea</taxon>
        <taxon>Thermoproteota</taxon>
        <taxon>Thermoprotei</taxon>
        <taxon>Fervidicoccales</taxon>
        <taxon>Fervidicoccaceae</taxon>
        <taxon>Fervidicoccus</taxon>
    </lineage>
</organism>
<dbReference type="InterPro" id="IPR017195">
    <property type="entry name" value="ABC_thiamin-permease_prd"/>
</dbReference>
<name>A0A7C2YJB4_9CREN</name>
<dbReference type="Pfam" id="PF09819">
    <property type="entry name" value="ABC_cobalt"/>
    <property type="match status" value="1"/>
</dbReference>
<feature type="transmembrane region" description="Helical" evidence="1">
    <location>
        <begin position="53"/>
        <end position="70"/>
    </location>
</feature>
<evidence type="ECO:0000256" key="1">
    <source>
        <dbReference type="SAM" id="Phobius"/>
    </source>
</evidence>
<accession>A0A7C2YJB4</accession>
<feature type="transmembrane region" description="Helical" evidence="1">
    <location>
        <begin position="82"/>
        <end position="104"/>
    </location>
</feature>
<keyword evidence="1" id="KW-0812">Transmembrane</keyword>
<feature type="transmembrane region" description="Helical" evidence="1">
    <location>
        <begin position="20"/>
        <end position="41"/>
    </location>
</feature>
<evidence type="ECO:0000313" key="2">
    <source>
        <dbReference type="EMBL" id="HEU97471.1"/>
    </source>
</evidence>
<protein>
    <submittedName>
        <fullName evidence="2">ABC transporter permease</fullName>
    </submittedName>
</protein>
<feature type="transmembrane region" description="Helical" evidence="1">
    <location>
        <begin position="124"/>
        <end position="144"/>
    </location>
</feature>
<sequence length="183" mass="19009">MTNDEKKERKVRYTGIDLALLAVVGVISGIIFAGGWSIYYAVEAVAGPVGARLASYGLWFIGAPLAATLIRKPLSALLGETVGAFVETLIAPAGGITNIIYGVLQGAASELVYFAMRYKKWDSIAGALSGLAAGPIAVALDALLFGDIGSSLEMSLWVIAAMASGAIYGFISSYAAKSIRRGK</sequence>
<gene>
    <name evidence="2" type="ORF">ENO36_01255</name>
</gene>
<dbReference type="EMBL" id="DSFE01000035">
    <property type="protein sequence ID" value="HEU97471.1"/>
    <property type="molecule type" value="Genomic_DNA"/>
</dbReference>
<dbReference type="Proteomes" id="UP000885664">
    <property type="component" value="Unassembled WGS sequence"/>
</dbReference>
<keyword evidence="1" id="KW-1133">Transmembrane helix</keyword>